<organism evidence="2 3">
    <name type="scientific">Arthrobacter phage Laroye</name>
    <dbReference type="NCBI Taxonomy" id="1772305"/>
    <lineage>
        <taxon>Viruses</taxon>
        <taxon>Duplodnaviria</taxon>
        <taxon>Heunggongvirae</taxon>
        <taxon>Uroviricota</taxon>
        <taxon>Caudoviricetes</taxon>
        <taxon>Laroyevirus</taxon>
        <taxon>Laroyevirus laroye</taxon>
    </lineage>
</organism>
<dbReference type="Proteomes" id="UP000222336">
    <property type="component" value="Segment"/>
</dbReference>
<dbReference type="GeneID" id="40078876"/>
<dbReference type="SUPFAM" id="SSF55144">
    <property type="entry name" value="LigT-like"/>
    <property type="match status" value="1"/>
</dbReference>
<accession>A0A0U3TKQ5</accession>
<evidence type="ECO:0000313" key="3">
    <source>
        <dbReference type="Proteomes" id="UP000222336"/>
    </source>
</evidence>
<dbReference type="Pfam" id="PF13563">
    <property type="entry name" value="2_5_RNA_ligase2"/>
    <property type="match status" value="1"/>
</dbReference>
<keyword evidence="3" id="KW-1185">Reference proteome</keyword>
<proteinExistence type="predicted"/>
<protein>
    <submittedName>
        <fullName evidence="2">Aldolase class I</fullName>
    </submittedName>
</protein>
<name>A0A0U3TKQ5_9CAUD</name>
<dbReference type="InterPro" id="IPR027924">
    <property type="entry name" value="XkdF"/>
</dbReference>
<sequence length="373" mass="40920">MTTRKITLPKDEAIAFAKSIREDYTWDEVEAVGAAVLEVTAALLDDGTYDVTVAPPTGVMVGWFLDDWTASKIALPGGEPMQDLHVTLAYLGDASAMTLDDQRKLIGVVSEVTNRHGSITGALNGIGRFSAPEGADVEPLWVGVNLPGLQALRADLVEALQASKLPVSTEFDFHPHITVAYIPQEQETPKVTVDPYEIRLGALTVAIAGARHLMPLVDEESMPHADQYIGAAYRPDLTKAVGTMDEERFTLGPWYVPNQLDAHGEWTDPGEIQKALWGYVENADREIRLQHNVDIRAGRWVEAMTWPFEVEVPLTKADGTVMNYKYPAGTPFLGVIWDEWAWDLVKAGKLRGYSIGGTSERLEVDLPGAPKTD</sequence>
<dbReference type="Pfam" id="PF14550">
    <property type="entry name" value="Peptidase_S78_2"/>
    <property type="match status" value="1"/>
</dbReference>
<dbReference type="KEGG" id="vg:40078876"/>
<evidence type="ECO:0000259" key="1">
    <source>
        <dbReference type="Pfam" id="PF14550"/>
    </source>
</evidence>
<gene>
    <name evidence="2" type="primary">18</name>
    <name evidence="2" type="ORF">LAROYE_18</name>
</gene>
<feature type="domain" description="Phage-like element PBSX protein XkdF" evidence="1">
    <location>
        <begin position="245"/>
        <end position="363"/>
    </location>
</feature>
<dbReference type="Gene3D" id="3.90.1140.10">
    <property type="entry name" value="Cyclic phosphodiesterase"/>
    <property type="match status" value="1"/>
</dbReference>
<dbReference type="InterPro" id="IPR009097">
    <property type="entry name" value="Cyclic_Pdiesterase"/>
</dbReference>
<dbReference type="EMBL" id="KU160654">
    <property type="protein sequence ID" value="ALY09545.1"/>
    <property type="molecule type" value="Genomic_DNA"/>
</dbReference>
<dbReference type="RefSeq" id="YP_009603008.1">
    <property type="nucleotide sequence ID" value="NC_041947.1"/>
</dbReference>
<reference evidence="3" key="1">
    <citation type="submission" date="2015-11" db="EMBL/GenBank/DDBJ databases">
        <authorList>
            <person name="Dogans D."/>
            <person name="Schneider V.M."/>
            <person name="Bradley K.W."/>
            <person name="Asai D.J."/>
            <person name="Bowman C.A."/>
            <person name="Russell D.A."/>
            <person name="Pope W.H."/>
            <person name="Jacobs-Sera D."/>
            <person name="Hendrix R.W."/>
            <person name="Hatfull G.F."/>
        </authorList>
    </citation>
    <scope>NUCLEOTIDE SEQUENCE [LARGE SCALE GENOMIC DNA]</scope>
</reference>
<evidence type="ECO:0000313" key="2">
    <source>
        <dbReference type="EMBL" id="ALY09545.1"/>
    </source>
</evidence>
<dbReference type="OrthoDB" id="18516at10239"/>